<feature type="domain" description="Glycoside hydrolase family 20 catalytic" evidence="7">
    <location>
        <begin position="122"/>
        <end position="275"/>
    </location>
</feature>
<comment type="similarity">
    <text evidence="2">Belongs to the glycosyl hydrolase 20 family.</text>
</comment>
<dbReference type="InterPro" id="IPR038901">
    <property type="entry name" value="HEXDC-like"/>
</dbReference>
<evidence type="ECO:0000256" key="5">
    <source>
        <dbReference type="SAM" id="MobiDB-lite"/>
    </source>
</evidence>
<evidence type="ECO:0000313" key="9">
    <source>
        <dbReference type="Proteomes" id="UP000076858"/>
    </source>
</evidence>
<dbReference type="PANTHER" id="PTHR21040:SF13">
    <property type="entry name" value="BETA-N-ACETYLHEXOSAMINIDASE"/>
    <property type="match status" value="1"/>
</dbReference>
<dbReference type="CDD" id="cd06565">
    <property type="entry name" value="GH20_GcnA-like"/>
    <property type="match status" value="1"/>
</dbReference>
<feature type="region of interest" description="Disordered" evidence="5">
    <location>
        <begin position="48"/>
        <end position="71"/>
    </location>
</feature>
<keyword evidence="6" id="KW-1133">Transmembrane helix</keyword>
<sequence length="552" mass="62968">MAVLVKLCSQWSAKRFLWLVTIVFVLVTLCWYMKSPLSAETGQHKFDCSQTSSSEAANRMEDGDMETEQTSSYEPLFKSKIVHIDLKGSPPKPTYFSELFPLLAKLGATGILIEYEDMFPYTGTSLESTPALNAYTPSMVSQINQLAKENHLEVIPLIQTFGHLEFLLKLPQHMHLREVPDQPQAICPTHNETLPLLFQLLQQVAKLHPESKRIHIGADEVYFIGRCTACQDRMNNKLWSTSDLFIDHVSAVAKFVNGKLGMRPMMWDDEFRSFTEPQLVQSGIGSLVDLVVWNYKPTLELDRDIWAKYLNVFDAIWAASAFKGATGSNQQITSVRYHVENHRAWLRLIAEYRDTPYLSKFKGIMLTGWSRYDHFAVTCELLPAAFPSLAVDLLLLQYGENHVHLADQEAVQYLGCTGSFIFQQSQDTYYPSCNFPGWEVFSVIQNYGQVMEQYAKVLNDSVVRGWLTDYNLAKQFSSPTHLSGIGTELSYLQNSFDALKRESEIAFPAVYDMNTTKEWFESHVKPMADKVSELLMGIEVLRSKNVWPRRPI</sequence>
<dbReference type="STRING" id="35525.A0A162P0I4"/>
<dbReference type="Proteomes" id="UP000076858">
    <property type="component" value="Unassembled WGS sequence"/>
</dbReference>
<dbReference type="GO" id="GO:0004563">
    <property type="term" value="F:beta-N-acetylhexosaminidase activity"/>
    <property type="evidence" value="ECO:0007669"/>
    <property type="project" value="UniProtKB-EC"/>
</dbReference>
<evidence type="ECO:0000313" key="8">
    <source>
        <dbReference type="EMBL" id="KZS18415.1"/>
    </source>
</evidence>
<feature type="transmembrane region" description="Helical" evidence="6">
    <location>
        <begin position="16"/>
        <end position="34"/>
    </location>
</feature>
<reference evidence="8 9" key="1">
    <citation type="submission" date="2016-03" db="EMBL/GenBank/DDBJ databases">
        <title>EvidentialGene: Evidence-directed Construction of Genes on Genomes.</title>
        <authorList>
            <person name="Gilbert D.G."/>
            <person name="Choi J.-H."/>
            <person name="Mockaitis K."/>
            <person name="Colbourne J."/>
            <person name="Pfrender M."/>
        </authorList>
    </citation>
    <scope>NUCLEOTIDE SEQUENCE [LARGE SCALE GENOMIC DNA]</scope>
    <source>
        <strain evidence="8 9">Xinb3</strain>
        <tissue evidence="8">Complete organism</tissue>
    </source>
</reference>
<name>A0A162P0I4_9CRUS</name>
<evidence type="ECO:0000256" key="1">
    <source>
        <dbReference type="ARBA" id="ARBA00001231"/>
    </source>
</evidence>
<organism evidence="8 9">
    <name type="scientific">Daphnia magna</name>
    <dbReference type="NCBI Taxonomy" id="35525"/>
    <lineage>
        <taxon>Eukaryota</taxon>
        <taxon>Metazoa</taxon>
        <taxon>Ecdysozoa</taxon>
        <taxon>Arthropoda</taxon>
        <taxon>Crustacea</taxon>
        <taxon>Branchiopoda</taxon>
        <taxon>Diplostraca</taxon>
        <taxon>Cladocera</taxon>
        <taxon>Anomopoda</taxon>
        <taxon>Daphniidae</taxon>
        <taxon>Daphnia</taxon>
    </lineage>
</organism>
<evidence type="ECO:0000256" key="4">
    <source>
        <dbReference type="ARBA" id="ARBA00022801"/>
    </source>
</evidence>
<dbReference type="SUPFAM" id="SSF51445">
    <property type="entry name" value="(Trans)glycosidases"/>
    <property type="match status" value="1"/>
</dbReference>
<evidence type="ECO:0000256" key="3">
    <source>
        <dbReference type="ARBA" id="ARBA00012663"/>
    </source>
</evidence>
<keyword evidence="6" id="KW-0472">Membrane</keyword>
<dbReference type="PANTHER" id="PTHR21040">
    <property type="entry name" value="BCDNA.GH04120"/>
    <property type="match status" value="1"/>
</dbReference>
<keyword evidence="6" id="KW-0812">Transmembrane</keyword>
<gene>
    <name evidence="8" type="ORF">APZ42_014884</name>
</gene>
<dbReference type="GO" id="GO:0005975">
    <property type="term" value="P:carbohydrate metabolic process"/>
    <property type="evidence" value="ECO:0007669"/>
    <property type="project" value="InterPro"/>
</dbReference>
<evidence type="ECO:0000256" key="6">
    <source>
        <dbReference type="SAM" id="Phobius"/>
    </source>
</evidence>
<dbReference type="InterPro" id="IPR015883">
    <property type="entry name" value="Glyco_hydro_20_cat"/>
</dbReference>
<comment type="catalytic activity">
    <reaction evidence="1">
        <text>Hydrolysis of terminal non-reducing N-acetyl-D-hexosamine residues in N-acetyl-beta-D-hexosaminides.</text>
        <dbReference type="EC" id="3.2.1.52"/>
    </reaction>
</comment>
<keyword evidence="4" id="KW-0378">Hydrolase</keyword>
<keyword evidence="9" id="KW-1185">Reference proteome</keyword>
<dbReference type="AlphaFoldDB" id="A0A162P0I4"/>
<dbReference type="InterPro" id="IPR017853">
    <property type="entry name" value="GH"/>
</dbReference>
<dbReference type="Pfam" id="PF00728">
    <property type="entry name" value="Glyco_hydro_20"/>
    <property type="match status" value="1"/>
</dbReference>
<accession>A0A162P0I4</accession>
<comment type="caution">
    <text evidence="8">The sequence shown here is derived from an EMBL/GenBank/DDBJ whole genome shotgun (WGS) entry which is preliminary data.</text>
</comment>
<proteinExistence type="inferred from homology"/>
<dbReference type="Gene3D" id="3.20.20.80">
    <property type="entry name" value="Glycosidases"/>
    <property type="match status" value="1"/>
</dbReference>
<evidence type="ECO:0000256" key="2">
    <source>
        <dbReference type="ARBA" id="ARBA00006285"/>
    </source>
</evidence>
<evidence type="ECO:0000259" key="7">
    <source>
        <dbReference type="Pfam" id="PF00728"/>
    </source>
</evidence>
<dbReference type="EC" id="3.2.1.52" evidence="3"/>
<dbReference type="OrthoDB" id="10023921at2759"/>
<protein>
    <recommendedName>
        <fullName evidence="3">beta-N-acetylhexosaminidase</fullName>
        <ecNumber evidence="3">3.2.1.52</ecNumber>
    </recommendedName>
</protein>
<dbReference type="EMBL" id="LRGB01000512">
    <property type="protein sequence ID" value="KZS18415.1"/>
    <property type="molecule type" value="Genomic_DNA"/>
</dbReference>